<dbReference type="InterPro" id="IPR050884">
    <property type="entry name" value="CNP_phosphodiesterase-III"/>
</dbReference>
<dbReference type="Gene3D" id="3.60.21.10">
    <property type="match status" value="1"/>
</dbReference>
<dbReference type="RefSeq" id="WP_267635984.1">
    <property type="nucleotide sequence ID" value="NZ_JAODIY010000001.1"/>
</dbReference>
<feature type="region of interest" description="Disordered" evidence="5">
    <location>
        <begin position="1"/>
        <end position="32"/>
    </location>
</feature>
<dbReference type="GO" id="GO:0046872">
    <property type="term" value="F:metal ion binding"/>
    <property type="evidence" value="ECO:0007669"/>
    <property type="project" value="UniProtKB-KW"/>
</dbReference>
<dbReference type="InterPro" id="IPR029052">
    <property type="entry name" value="Metallo-depent_PP-like"/>
</dbReference>
<dbReference type="Proteomes" id="UP001596414">
    <property type="component" value="Unassembled WGS sequence"/>
</dbReference>
<evidence type="ECO:0000256" key="4">
    <source>
        <dbReference type="ARBA" id="ARBA00025742"/>
    </source>
</evidence>
<keyword evidence="2 7" id="KW-0378">Hydrolase</keyword>
<evidence type="ECO:0000256" key="3">
    <source>
        <dbReference type="ARBA" id="ARBA00023004"/>
    </source>
</evidence>
<evidence type="ECO:0000256" key="2">
    <source>
        <dbReference type="ARBA" id="ARBA00022801"/>
    </source>
</evidence>
<feature type="compositionally biased region" description="Polar residues" evidence="5">
    <location>
        <begin position="1"/>
        <end position="10"/>
    </location>
</feature>
<protein>
    <submittedName>
        <fullName evidence="7">Metallophosphoesterase family protein</fullName>
        <ecNumber evidence="7">3.1.-.-</ecNumber>
    </submittedName>
</protein>
<reference evidence="7 8" key="1">
    <citation type="journal article" date="2014" name="Int. J. Syst. Evol. Microbiol.">
        <title>Complete genome sequence of Corynebacterium casei LMG S-19264T (=DSM 44701T), isolated from a smear-ripened cheese.</title>
        <authorList>
            <consortium name="US DOE Joint Genome Institute (JGI-PGF)"/>
            <person name="Walter F."/>
            <person name="Albersmeier A."/>
            <person name="Kalinowski J."/>
            <person name="Ruckert C."/>
        </authorList>
    </citation>
    <scope>NUCLEOTIDE SEQUENCE [LARGE SCALE GENOMIC DNA]</scope>
    <source>
        <strain evidence="7 8">CGMCC 4.7215</strain>
    </source>
</reference>
<evidence type="ECO:0000313" key="7">
    <source>
        <dbReference type="EMBL" id="MFC7126432.1"/>
    </source>
</evidence>
<keyword evidence="1" id="KW-0479">Metal-binding</keyword>
<name>A0ABD5X924_9EURY</name>
<dbReference type="SUPFAM" id="SSF56300">
    <property type="entry name" value="Metallo-dependent phosphatases"/>
    <property type="match status" value="1"/>
</dbReference>
<comment type="similarity">
    <text evidence="4">Belongs to the cyclic nucleotide phosphodiesterase class-III family.</text>
</comment>
<evidence type="ECO:0000259" key="6">
    <source>
        <dbReference type="Pfam" id="PF00149"/>
    </source>
</evidence>
<dbReference type="EMBL" id="JBHSZQ010000020">
    <property type="protein sequence ID" value="MFC7126432.1"/>
    <property type="molecule type" value="Genomic_DNA"/>
</dbReference>
<feature type="region of interest" description="Disordered" evidence="5">
    <location>
        <begin position="309"/>
        <end position="341"/>
    </location>
</feature>
<dbReference type="AlphaFoldDB" id="A0ABD5X924"/>
<evidence type="ECO:0000313" key="8">
    <source>
        <dbReference type="Proteomes" id="UP001596414"/>
    </source>
</evidence>
<dbReference type="Pfam" id="PF00149">
    <property type="entry name" value="Metallophos"/>
    <property type="match status" value="1"/>
</dbReference>
<dbReference type="PANTHER" id="PTHR42988">
    <property type="entry name" value="PHOSPHOHYDROLASE"/>
    <property type="match status" value="1"/>
</dbReference>
<organism evidence="7 8">
    <name type="scientific">Halovenus rubra</name>
    <dbReference type="NCBI Taxonomy" id="869890"/>
    <lineage>
        <taxon>Archaea</taxon>
        <taxon>Methanobacteriati</taxon>
        <taxon>Methanobacteriota</taxon>
        <taxon>Stenosarchaea group</taxon>
        <taxon>Halobacteria</taxon>
        <taxon>Halobacteriales</taxon>
        <taxon>Haloarculaceae</taxon>
        <taxon>Halovenus</taxon>
    </lineage>
</organism>
<accession>A0ABD5X924</accession>
<proteinExistence type="inferred from homology"/>
<keyword evidence="3" id="KW-0408">Iron</keyword>
<feature type="compositionally biased region" description="Low complexity" evidence="5">
    <location>
        <begin position="318"/>
        <end position="341"/>
    </location>
</feature>
<dbReference type="EC" id="3.1.-.-" evidence="7"/>
<dbReference type="GO" id="GO:0016787">
    <property type="term" value="F:hydrolase activity"/>
    <property type="evidence" value="ECO:0007669"/>
    <property type="project" value="UniProtKB-KW"/>
</dbReference>
<evidence type="ECO:0000256" key="1">
    <source>
        <dbReference type="ARBA" id="ARBA00022723"/>
    </source>
</evidence>
<dbReference type="InterPro" id="IPR004843">
    <property type="entry name" value="Calcineurin-like_PHP"/>
</dbReference>
<gene>
    <name evidence="7" type="ORF">ACFQJ7_10355</name>
</gene>
<dbReference type="PANTHER" id="PTHR42988:SF2">
    <property type="entry name" value="CYCLIC NUCLEOTIDE PHOSPHODIESTERASE CBUA0032-RELATED"/>
    <property type="match status" value="1"/>
</dbReference>
<sequence>MFPEPSTGQRDTGGRPAFPASGGAPLSRFARPRGSGTTIALVSDSHLTPTARGSMKVFHRTKQRFQMAIADAHRLDVDGVVVAGDITKDGRADEFRLADTLVETLPEPTVVLPGNHDVGPQRLLSDGAAFGRRYGHNGYPVTTAMGSATVHGVDSTSPATNHDGGATAAPELAELTTQSRPQIAVMHQPLAPIPAPFDSVLPETDYRVHNPKATADALVEAGVELVVTGHLHWPFATTYRGLNVVGAPGCSTFPPSYLLLHIDARGTTVTVVPLAGEEGLTEAYDSAVNDHDRGAVIRSVVQDGYFRSFPQIDKQRPSSRQSGQSPTPTEPTSQTPSGRSG</sequence>
<comment type="caution">
    <text evidence="7">The sequence shown here is derived from an EMBL/GenBank/DDBJ whole genome shotgun (WGS) entry which is preliminary data.</text>
</comment>
<feature type="domain" description="Calcineurin-like phosphoesterase" evidence="6">
    <location>
        <begin position="38"/>
        <end position="234"/>
    </location>
</feature>
<evidence type="ECO:0000256" key="5">
    <source>
        <dbReference type="SAM" id="MobiDB-lite"/>
    </source>
</evidence>